<accession>A0A364K559</accession>
<dbReference type="Proteomes" id="UP000251213">
    <property type="component" value="Unassembled WGS sequence"/>
</dbReference>
<gene>
    <name evidence="1" type="ORF">DL897_09110</name>
</gene>
<dbReference type="AlphaFoldDB" id="A0A364K559"/>
<organism evidence="1 2">
    <name type="scientific">Thermoflavimicrobium daqui</name>
    <dbReference type="NCBI Taxonomy" id="2137476"/>
    <lineage>
        <taxon>Bacteria</taxon>
        <taxon>Bacillati</taxon>
        <taxon>Bacillota</taxon>
        <taxon>Bacilli</taxon>
        <taxon>Bacillales</taxon>
        <taxon>Thermoactinomycetaceae</taxon>
        <taxon>Thermoflavimicrobium</taxon>
    </lineage>
</organism>
<evidence type="ECO:0000313" key="1">
    <source>
        <dbReference type="EMBL" id="RAL24467.1"/>
    </source>
</evidence>
<dbReference type="OrthoDB" id="2991173at2"/>
<keyword evidence="2" id="KW-1185">Reference proteome</keyword>
<evidence type="ECO:0000313" key="2">
    <source>
        <dbReference type="Proteomes" id="UP000251213"/>
    </source>
</evidence>
<reference evidence="1 2" key="1">
    <citation type="submission" date="2018-06" db="EMBL/GenBank/DDBJ databases">
        <title>Thermoflavimicrobium daqus sp. nov., a thermophilic microbe isolated from Moutai-flavour Daqu.</title>
        <authorList>
            <person name="Wang X."/>
            <person name="Zhou H."/>
        </authorList>
    </citation>
    <scope>NUCLEOTIDE SEQUENCE [LARGE SCALE GENOMIC DNA]</scope>
    <source>
        <strain evidence="1 2">FBKL4.011</strain>
    </source>
</reference>
<reference evidence="1 2" key="2">
    <citation type="submission" date="2018-06" db="EMBL/GenBank/DDBJ databases">
        <authorList>
            <person name="Zhirakovskaya E."/>
        </authorList>
    </citation>
    <scope>NUCLEOTIDE SEQUENCE [LARGE SCALE GENOMIC DNA]</scope>
    <source>
        <strain evidence="1 2">FBKL4.011</strain>
    </source>
</reference>
<dbReference type="EMBL" id="QJKK01000004">
    <property type="protein sequence ID" value="RAL24467.1"/>
    <property type="molecule type" value="Genomic_DNA"/>
</dbReference>
<proteinExistence type="predicted"/>
<comment type="caution">
    <text evidence="1">The sequence shown here is derived from an EMBL/GenBank/DDBJ whole genome shotgun (WGS) entry which is preliminary data.</text>
</comment>
<sequence>MLKMQVLGEQQKVATFMEGFKSLPQYQILTETKSYNQVLDTEVAFALFEVNQSKTHSMMLQITTMNNKELVLNLDQAQMRKAENGITWIKGKVHDIYW</sequence>
<protein>
    <submittedName>
        <fullName evidence="1">Uncharacterized protein</fullName>
    </submittedName>
</protein>
<name>A0A364K559_9BACL</name>
<dbReference type="RefSeq" id="WP_113658838.1">
    <property type="nucleotide sequence ID" value="NZ_KZ845666.1"/>
</dbReference>